<dbReference type="SUPFAM" id="SSF81296">
    <property type="entry name" value="E set domains"/>
    <property type="match status" value="1"/>
</dbReference>
<dbReference type="InterPro" id="IPR011840">
    <property type="entry name" value="PulA_typeI"/>
</dbReference>
<reference evidence="3 4" key="1">
    <citation type="submission" date="2019-07" db="EMBL/GenBank/DDBJ databases">
        <title>Genomic Encyclopedia of Archaeal and Bacterial Type Strains, Phase II (KMG-II): from individual species to whole genera.</title>
        <authorList>
            <person name="Goeker M."/>
        </authorList>
    </citation>
    <scope>NUCLEOTIDE SEQUENCE [LARGE SCALE GENOMIC DNA]</scope>
    <source>
        <strain evidence="3 4">ATCC BAA-1854</strain>
    </source>
</reference>
<accession>A0A562UDG3</accession>
<dbReference type="InterPro" id="IPR013783">
    <property type="entry name" value="Ig-like_fold"/>
</dbReference>
<feature type="domain" description="Glycosyl hydrolase family 13 catalytic" evidence="2">
    <location>
        <begin position="189"/>
        <end position="565"/>
    </location>
</feature>
<organism evidence="3 4">
    <name type="scientific">Mucilaginibacter frigoritolerans</name>
    <dbReference type="NCBI Taxonomy" id="652788"/>
    <lineage>
        <taxon>Bacteria</taxon>
        <taxon>Pseudomonadati</taxon>
        <taxon>Bacteroidota</taxon>
        <taxon>Sphingobacteriia</taxon>
        <taxon>Sphingobacteriales</taxon>
        <taxon>Sphingobacteriaceae</taxon>
        <taxon>Mucilaginibacter</taxon>
    </lineage>
</organism>
<comment type="similarity">
    <text evidence="1">Belongs to the glycosyl hydrolase 13 family.</text>
</comment>
<evidence type="ECO:0000259" key="2">
    <source>
        <dbReference type="SMART" id="SM00642"/>
    </source>
</evidence>
<gene>
    <name evidence="3" type="ORF">JN11_01063</name>
</gene>
<dbReference type="Gene3D" id="2.60.40.10">
    <property type="entry name" value="Immunoglobulins"/>
    <property type="match status" value="1"/>
</dbReference>
<protein>
    <submittedName>
        <fullName evidence="3">Pullulanase</fullName>
    </submittedName>
</protein>
<dbReference type="InterPro" id="IPR004193">
    <property type="entry name" value="Glyco_hydro_13_N"/>
</dbReference>
<evidence type="ECO:0000313" key="4">
    <source>
        <dbReference type="Proteomes" id="UP000317010"/>
    </source>
</evidence>
<dbReference type="EMBL" id="VLLI01000002">
    <property type="protein sequence ID" value="TWJ03517.1"/>
    <property type="molecule type" value="Genomic_DNA"/>
</dbReference>
<dbReference type="InterPro" id="IPR017853">
    <property type="entry name" value="GH"/>
</dbReference>
<proteinExistence type="inferred from homology"/>
<dbReference type="SUPFAM" id="SSF51445">
    <property type="entry name" value="(Trans)glycosidases"/>
    <property type="match status" value="1"/>
</dbReference>
<dbReference type="RefSeq" id="WP_211360653.1">
    <property type="nucleotide sequence ID" value="NZ_VLLI01000002.1"/>
</dbReference>
<dbReference type="Gene3D" id="3.20.20.80">
    <property type="entry name" value="Glycosidases"/>
    <property type="match status" value="1"/>
</dbReference>
<comment type="caution">
    <text evidence="3">The sequence shown here is derived from an EMBL/GenBank/DDBJ whole genome shotgun (WGS) entry which is preliminary data.</text>
</comment>
<name>A0A562UDG3_9SPHI</name>
<dbReference type="InterPro" id="IPR049117">
    <property type="entry name" value="pulA_all-beta"/>
</dbReference>
<dbReference type="InterPro" id="IPR006047">
    <property type="entry name" value="GH13_cat_dom"/>
</dbReference>
<evidence type="ECO:0000313" key="3">
    <source>
        <dbReference type="EMBL" id="TWJ03517.1"/>
    </source>
</evidence>
<dbReference type="NCBIfam" id="TIGR02104">
    <property type="entry name" value="pulA_typeI"/>
    <property type="match status" value="1"/>
</dbReference>
<evidence type="ECO:0000256" key="1">
    <source>
        <dbReference type="ARBA" id="ARBA00008061"/>
    </source>
</evidence>
<dbReference type="PANTHER" id="PTHR43002">
    <property type="entry name" value="GLYCOGEN DEBRANCHING ENZYME"/>
    <property type="match status" value="1"/>
</dbReference>
<dbReference type="GO" id="GO:0005975">
    <property type="term" value="P:carbohydrate metabolic process"/>
    <property type="evidence" value="ECO:0007669"/>
    <property type="project" value="InterPro"/>
</dbReference>
<dbReference type="InterPro" id="IPR014756">
    <property type="entry name" value="Ig_E-set"/>
</dbReference>
<dbReference type="Gene3D" id="2.60.40.1180">
    <property type="entry name" value="Golgi alpha-mannosidase II"/>
    <property type="match status" value="1"/>
</dbReference>
<keyword evidence="4" id="KW-1185">Reference proteome</keyword>
<dbReference type="Pfam" id="PF21653">
    <property type="entry name" value="pulA_all-beta"/>
    <property type="match status" value="1"/>
</dbReference>
<dbReference type="CDD" id="cd11341">
    <property type="entry name" value="AmyAc_Pullulanase_LD-like"/>
    <property type="match status" value="1"/>
</dbReference>
<dbReference type="Proteomes" id="UP000317010">
    <property type="component" value="Unassembled WGS sequence"/>
</dbReference>
<dbReference type="InterPro" id="IPR013780">
    <property type="entry name" value="Glyco_hydro_b"/>
</dbReference>
<dbReference type="GO" id="GO:0004553">
    <property type="term" value="F:hydrolase activity, hydrolyzing O-glycosyl compounds"/>
    <property type="evidence" value="ECO:0007669"/>
    <property type="project" value="InterPro"/>
</dbReference>
<sequence>MKYLSFILTIACTTMLTSFKPAIQTGPFDNYPVYSGNDLGVEYSPAATVFKVWAPKASAVKLRLYEAGNGGDAISTTDLQMAENGVWQLTIKQDLKNKYYTFQVMQDGKWLQERPDIYAHAVGVNGNRGMVVDLPSTNPANWQDDKKPALKNATDAIIYETHIRDISISPNSGIAHKGKFLGLTETGTKSPDGEATGLDHLKELGVTHVHLLPAFDFNSVDETKPEANQYNWGYDPLNYNVPEGSYSTNPYDGNVRIKEFKQMVQALHKNGQRVILDVVYNHTSDINNSNFSQFAPGYFYRQNPDGSYSNATGCGNEVASERAMVRKFMIESVVYWAREYHLDGFRFDLMGVHDIETMNQISEALHKIDPTIIIYGEGWTAGNSPEPETLRAVKKNASKLNHIAVFSDDIRDGIKGGWGDLKEKGFVSAGDRKAESIKFGIVASTPNQQIDYKAVNYSNVPWAAEPFQTISYVSCHDDNTLFDRLKISNPNASEADLIKMDKLANAIVLTSQGISFLHSGAELLRTKQGIANSYNSPDSINQIDWSRKTKYKAVFEYYKGLIALRKNHPAFRMPSTAMIQANLKFIDTGDQHLIAYQISNNANGDSWKNILVVLNGNTTEKTFKLPSGKWTLGADENNIPENGIKSINETSLIIAPTAAYILFSN</sequence>
<dbReference type="SMART" id="SM00642">
    <property type="entry name" value="Aamy"/>
    <property type="match status" value="1"/>
</dbReference>
<dbReference type="CDD" id="cd02860">
    <property type="entry name" value="E_set_Pullulanase"/>
    <property type="match status" value="1"/>
</dbReference>
<dbReference type="Pfam" id="PF02922">
    <property type="entry name" value="CBM_48"/>
    <property type="match status" value="1"/>
</dbReference>
<dbReference type="Pfam" id="PF00128">
    <property type="entry name" value="Alpha-amylase"/>
    <property type="match status" value="1"/>
</dbReference>
<dbReference type="AlphaFoldDB" id="A0A562UDG3"/>